<evidence type="ECO:0000313" key="3">
    <source>
        <dbReference type="Proteomes" id="UP000800035"/>
    </source>
</evidence>
<dbReference type="OrthoDB" id="4364733at2759"/>
<keyword evidence="3" id="KW-1185">Reference proteome</keyword>
<dbReference type="Proteomes" id="UP000800035">
    <property type="component" value="Unassembled WGS sequence"/>
</dbReference>
<name>A0A6A5UG62_9PLEO</name>
<reference evidence="2" key="1">
    <citation type="journal article" date="2020" name="Stud. Mycol.">
        <title>101 Dothideomycetes genomes: a test case for predicting lifestyles and emergence of pathogens.</title>
        <authorList>
            <person name="Haridas S."/>
            <person name="Albert R."/>
            <person name="Binder M."/>
            <person name="Bloem J."/>
            <person name="Labutti K."/>
            <person name="Salamov A."/>
            <person name="Andreopoulos B."/>
            <person name="Baker S."/>
            <person name="Barry K."/>
            <person name="Bills G."/>
            <person name="Bluhm B."/>
            <person name="Cannon C."/>
            <person name="Castanera R."/>
            <person name="Culley D."/>
            <person name="Daum C."/>
            <person name="Ezra D."/>
            <person name="Gonzalez J."/>
            <person name="Henrissat B."/>
            <person name="Kuo A."/>
            <person name="Liang C."/>
            <person name="Lipzen A."/>
            <person name="Lutzoni F."/>
            <person name="Magnuson J."/>
            <person name="Mondo S."/>
            <person name="Nolan M."/>
            <person name="Ohm R."/>
            <person name="Pangilinan J."/>
            <person name="Park H.-J."/>
            <person name="Ramirez L."/>
            <person name="Alfaro M."/>
            <person name="Sun H."/>
            <person name="Tritt A."/>
            <person name="Yoshinaga Y."/>
            <person name="Zwiers L.-H."/>
            <person name="Turgeon B."/>
            <person name="Goodwin S."/>
            <person name="Spatafora J."/>
            <person name="Crous P."/>
            <person name="Grigoriev I."/>
        </authorList>
    </citation>
    <scope>NUCLEOTIDE SEQUENCE</scope>
    <source>
        <strain evidence="2">CBS 675.92</strain>
    </source>
</reference>
<feature type="compositionally biased region" description="Acidic residues" evidence="1">
    <location>
        <begin position="230"/>
        <end position="250"/>
    </location>
</feature>
<organism evidence="2 3">
    <name type="scientific">Byssothecium circinans</name>
    <dbReference type="NCBI Taxonomy" id="147558"/>
    <lineage>
        <taxon>Eukaryota</taxon>
        <taxon>Fungi</taxon>
        <taxon>Dikarya</taxon>
        <taxon>Ascomycota</taxon>
        <taxon>Pezizomycotina</taxon>
        <taxon>Dothideomycetes</taxon>
        <taxon>Pleosporomycetidae</taxon>
        <taxon>Pleosporales</taxon>
        <taxon>Massarineae</taxon>
        <taxon>Massarinaceae</taxon>
        <taxon>Byssothecium</taxon>
    </lineage>
</organism>
<proteinExistence type="predicted"/>
<feature type="region of interest" description="Disordered" evidence="1">
    <location>
        <begin position="1"/>
        <end position="21"/>
    </location>
</feature>
<dbReference type="EMBL" id="ML976983">
    <property type="protein sequence ID" value="KAF1960077.1"/>
    <property type="molecule type" value="Genomic_DNA"/>
</dbReference>
<dbReference type="AlphaFoldDB" id="A0A6A5UG62"/>
<sequence>MENIRKRQRANTNGDSTAPLPPILATEDLSAYIDALHASDNGALLKRMMLQLAISDTHTATYVSQNYVNLLAREQARVIDFDHYSKDVWHKLNSDYEHLSGSKAYDISWDVQSAIVARINKIGSKAGNEHTSFGTKRSGLETLRKIGKTICLSSNDTLGHEVQKQFGHETSLEDAMYTIVEAMSEEQRERMCEVHDGRSTFLEELVELKGLDGSHCVFEGLEGVISLLTGEEEDGWNGETDGDDSEDDDR</sequence>
<gene>
    <name evidence="2" type="ORF">CC80DRAFT_489303</name>
</gene>
<accession>A0A6A5UG62</accession>
<evidence type="ECO:0000256" key="1">
    <source>
        <dbReference type="SAM" id="MobiDB-lite"/>
    </source>
</evidence>
<evidence type="ECO:0000313" key="2">
    <source>
        <dbReference type="EMBL" id="KAF1960077.1"/>
    </source>
</evidence>
<protein>
    <submittedName>
        <fullName evidence="2">Uncharacterized protein</fullName>
    </submittedName>
</protein>
<feature type="region of interest" description="Disordered" evidence="1">
    <location>
        <begin position="229"/>
        <end position="250"/>
    </location>
</feature>